<dbReference type="Gene3D" id="3.30.420.10">
    <property type="entry name" value="Ribonuclease H-like superfamily/Ribonuclease H"/>
    <property type="match status" value="1"/>
</dbReference>
<dbReference type="InterPro" id="IPR012337">
    <property type="entry name" value="RNaseH-like_sf"/>
</dbReference>
<dbReference type="InterPro" id="IPR015378">
    <property type="entry name" value="Transposase-like_Mu_C"/>
</dbReference>
<dbReference type="GO" id="GO:0003676">
    <property type="term" value="F:nucleic acid binding"/>
    <property type="evidence" value="ECO:0007669"/>
    <property type="project" value="InterPro"/>
</dbReference>
<evidence type="ECO:0000313" key="4">
    <source>
        <dbReference type="Proteomes" id="UP000292459"/>
    </source>
</evidence>
<sequence>MDEPVTKAIINESQELAATGEQEHLLLDELSPELQRKVELISAIVNAPDSKTERQRIDVAAKELCKCTKTIRSYRDALREDGVVALTRTGRSDKGDQRHISQPWRDLVLELFQRGQKNSRRRNRNQVWLLIQGITSKLRADEWQHPDKLNELMDWYAQKLGCAEENKKSKLNKILGALRKELEAGTLMPPKSHQSVYNIINAYLEKQSRKARHPGQGLEQVIQTTTGDLLLQYTNDLFQADHTGLDLLLVDADGNEIGYPFLTVIIECTSGCVIGFYLGFKQPGSHEVALALRHAVLPKHYGPEYKLEHQWQCVGTPKYLMTDRAKEFKSTHLQQIAAELGFELRYRAYPSQGGLVESVFDKLNKEVLSTLPGYKGSNVQKRPKDAQKHACISVEELEKELVRYFCDHYNQHLYPRMKDRTRMMQWEEKLAEPPIVPNERELDLCLLKRKKSAKVQKYGTIQFCNEIFQGDCLVGRETEKISLRFDPSDIIHILAYTLETANSPAKFLGVLRACDRKEQKLSLQSLKLEQRLIRERGSEIDQTSIFLDALERNELAERKVRGKRKQQRRKEHERTGRSEGLGNVVEFKRQENEEQAKDVPAVAATQKPVKRLKPKRSAKVAAVNWQQQLDESW</sequence>
<feature type="compositionally biased region" description="Basic and acidic residues" evidence="1">
    <location>
        <begin position="586"/>
        <end position="597"/>
    </location>
</feature>
<dbReference type="GO" id="GO:0015074">
    <property type="term" value="P:DNA integration"/>
    <property type="evidence" value="ECO:0007669"/>
    <property type="project" value="InterPro"/>
</dbReference>
<feature type="domain" description="Integrase catalytic" evidence="2">
    <location>
        <begin position="230"/>
        <end position="430"/>
    </location>
</feature>
<dbReference type="InterPro" id="IPR036397">
    <property type="entry name" value="RNaseH_sf"/>
</dbReference>
<evidence type="ECO:0000256" key="1">
    <source>
        <dbReference type="SAM" id="MobiDB-lite"/>
    </source>
</evidence>
<reference evidence="3 4" key="1">
    <citation type="submission" date="2018-11" db="EMBL/GenBank/DDBJ databases">
        <title>Whole genome sequencing of an environmental sample.</title>
        <authorList>
            <person name="Sarangi A.N."/>
            <person name="Singh D."/>
            <person name="Tripathy S."/>
        </authorList>
    </citation>
    <scope>NUCLEOTIDE SEQUENCE [LARGE SCALE GENOMIC DNA]</scope>
    <source>
        <strain evidence="3 4">Lakshadweep</strain>
    </source>
</reference>
<protein>
    <recommendedName>
        <fullName evidence="2">Integrase catalytic domain-containing protein</fullName>
    </recommendedName>
</protein>
<accession>A0A4Q7E9H4</accession>
<dbReference type="OrthoDB" id="501284at2"/>
<dbReference type="InterPro" id="IPR001584">
    <property type="entry name" value="Integrase_cat-core"/>
</dbReference>
<name>A0A4Q7E9H4_9CYAN</name>
<dbReference type="Pfam" id="PF09299">
    <property type="entry name" value="Mu-transpos_C"/>
    <property type="match status" value="1"/>
</dbReference>
<dbReference type="InterPro" id="IPR009004">
    <property type="entry name" value="Transposase_Mu_C"/>
</dbReference>
<dbReference type="PROSITE" id="PS50994">
    <property type="entry name" value="INTEGRASE"/>
    <property type="match status" value="1"/>
</dbReference>
<evidence type="ECO:0000259" key="2">
    <source>
        <dbReference type="PROSITE" id="PS50994"/>
    </source>
</evidence>
<feature type="compositionally biased region" description="Basic residues" evidence="1">
    <location>
        <begin position="608"/>
        <end position="618"/>
    </location>
</feature>
<feature type="compositionally biased region" description="Basic residues" evidence="1">
    <location>
        <begin position="560"/>
        <end position="569"/>
    </location>
</feature>
<dbReference type="EMBL" id="QVFV01000002">
    <property type="protein sequence ID" value="RZM79153.1"/>
    <property type="molecule type" value="Genomic_DNA"/>
</dbReference>
<organism evidence="3 4">
    <name type="scientific">Leptolyngbya iicbica LK</name>
    <dbReference type="NCBI Taxonomy" id="2294035"/>
    <lineage>
        <taxon>Bacteria</taxon>
        <taxon>Bacillati</taxon>
        <taxon>Cyanobacteriota</taxon>
        <taxon>Cyanophyceae</taxon>
        <taxon>Leptolyngbyales</taxon>
        <taxon>Leptolyngbyaceae</taxon>
        <taxon>Leptolyngbya group</taxon>
        <taxon>Leptolyngbya</taxon>
        <taxon>Leptolyngbya iicbica</taxon>
    </lineage>
</organism>
<dbReference type="SUPFAM" id="SSF53098">
    <property type="entry name" value="Ribonuclease H-like"/>
    <property type="match status" value="1"/>
</dbReference>
<comment type="caution">
    <text evidence="3">The sequence shown here is derived from an EMBL/GenBank/DDBJ whole genome shotgun (WGS) entry which is preliminary data.</text>
</comment>
<dbReference type="SUPFAM" id="SSF50610">
    <property type="entry name" value="mu transposase, C-terminal domain"/>
    <property type="match status" value="1"/>
</dbReference>
<dbReference type="RefSeq" id="WP_039728102.1">
    <property type="nucleotide sequence ID" value="NZ_QVFV01000002.1"/>
</dbReference>
<gene>
    <name evidence="3" type="ORF">DYY88_10365</name>
</gene>
<evidence type="ECO:0000313" key="3">
    <source>
        <dbReference type="EMBL" id="RZM79153.1"/>
    </source>
</evidence>
<proteinExistence type="predicted"/>
<keyword evidence="4" id="KW-1185">Reference proteome</keyword>
<dbReference type="Proteomes" id="UP000292459">
    <property type="component" value="Unassembled WGS sequence"/>
</dbReference>
<dbReference type="AlphaFoldDB" id="A0A4Q7E9H4"/>
<feature type="region of interest" description="Disordered" evidence="1">
    <location>
        <begin position="560"/>
        <end position="620"/>
    </location>
</feature>